<organism evidence="1 2">
    <name type="scientific">Faecalibacterium langellae</name>
    <dbReference type="NCBI Taxonomy" id="3435293"/>
    <lineage>
        <taxon>Bacteria</taxon>
        <taxon>Bacillati</taxon>
        <taxon>Bacillota</taxon>
        <taxon>Clostridia</taxon>
        <taxon>Eubacteriales</taxon>
        <taxon>Oscillospiraceae</taxon>
        <taxon>Faecalibacterium</taxon>
    </lineage>
</organism>
<keyword evidence="2" id="KW-1185">Reference proteome</keyword>
<name>A0ACC9CYS2_9FIRM</name>
<gene>
    <name evidence="1" type="ORF">CGS49_08475</name>
</gene>
<dbReference type="EMBL" id="NMTR01000020">
    <property type="protein sequence ID" value="PDX60980.1"/>
    <property type="molecule type" value="Genomic_DNA"/>
</dbReference>
<sequence length="474" mass="54072">MKPIQFPENFLWGGATAANQCEGAYNEDGKGLSIQDIMPHGIKGEPTAEPTPDNMKLVAIDFYHHYKADIKLFAEMGFKVFRFSMAWSRIFPNGDDTTPNEKGLQFYDNVIAECEKYGIEPLVTISHYETPLNLAKEYDGWHSRKLIDFYLNFCKVLFARYKGRVKYWLTFNEINSILHSPLMSGGIMTPMDKLTQQDLYQAIHHELVASAKAVKLAHEMMPGAMVGCMILAMPTYPLTPNPDDVLAALKTEQKNYFFGDVQARGYYPKYLNDYLDEQGVHIQMKPGDEEALKNTVDFISFSYYVSACETTKPYTPGEGNLLGGAKNPYLKESEWGWQIDPVGLRVVLNEYYDRYQKPLFIVENGLGAVDKLVPDGKGSYTVHDDYRIDYMRRHLIEVGNALRDGVDIMGYTSWGCIDLVSASTAQLKKRYGFIYVDRNDDGTGTLERYKKDSFYWYQNVIKTNGACLNEQVKR</sequence>
<reference evidence="1 2" key="1">
    <citation type="journal article" date="2017" name="Front. Microbiol.">
        <title>New Insights into the Diversity of the Genus Faecalibacterium.</title>
        <authorList>
            <person name="Benevides L."/>
            <person name="Burman S."/>
            <person name="Martin R."/>
            <person name="Robert V."/>
            <person name="Thomas M."/>
            <person name="Miquel S."/>
            <person name="Chain F."/>
            <person name="Sokol H."/>
            <person name="Bermudez-Humaran L.G."/>
            <person name="Morrison M."/>
            <person name="Langella P."/>
            <person name="Azevedo V.A."/>
            <person name="Chatel J.M."/>
            <person name="Soares S."/>
        </authorList>
    </citation>
    <scope>NUCLEOTIDE SEQUENCE [LARGE SCALE GENOMIC DNA]</scope>
    <source>
        <strain evidence="2">CNCM I-4541</strain>
    </source>
</reference>
<evidence type="ECO:0000313" key="2">
    <source>
        <dbReference type="Proteomes" id="UP000220959"/>
    </source>
</evidence>
<accession>A0ACC9CYS2</accession>
<proteinExistence type="predicted"/>
<dbReference type="Proteomes" id="UP000220959">
    <property type="component" value="Unassembled WGS sequence"/>
</dbReference>
<protein>
    <submittedName>
        <fullName evidence="1">6-phospho-beta-glucosidase</fullName>
    </submittedName>
</protein>
<comment type="caution">
    <text evidence="1">The sequence shown here is derived from an EMBL/GenBank/DDBJ whole genome shotgun (WGS) entry which is preliminary data.</text>
</comment>
<evidence type="ECO:0000313" key="1">
    <source>
        <dbReference type="EMBL" id="PDX60980.1"/>
    </source>
</evidence>